<keyword evidence="3" id="KW-1185">Reference proteome</keyword>
<reference evidence="2 3" key="1">
    <citation type="submission" date="2023-02" db="EMBL/GenBank/DDBJ databases">
        <title>Genome Sequence of L. cardiaca H63T.</title>
        <authorList>
            <person name="Lopez A.E."/>
            <person name="Cianciotto N.P."/>
        </authorList>
    </citation>
    <scope>NUCLEOTIDE SEQUENCE [LARGE SCALE GENOMIC DNA]</scope>
    <source>
        <strain evidence="2 3">H63</strain>
    </source>
</reference>
<evidence type="ECO:0000259" key="1">
    <source>
        <dbReference type="Pfam" id="PF00497"/>
    </source>
</evidence>
<sequence>MTKNNLPLTVIIKSCKDTFYKLFTKSSFNDKNQIIPYNSTPDLLSALAQNKIDVIVLNNAIAHNIVKDILYNFKIVGPSLLLGDGYGIIALPANSEMITKINKSILSIQKDGTYTSIYQKYYNPF</sequence>
<dbReference type="InterPro" id="IPR001638">
    <property type="entry name" value="Solute-binding_3/MltF_N"/>
</dbReference>
<name>A0ABY8ANC1_9GAMM</name>
<dbReference type="RefSeq" id="WP_275087778.1">
    <property type="nucleotide sequence ID" value="NZ_CP119078.1"/>
</dbReference>
<evidence type="ECO:0000313" key="2">
    <source>
        <dbReference type="EMBL" id="WED41954.1"/>
    </source>
</evidence>
<protein>
    <submittedName>
        <fullName evidence="2">Transporter substrate-binding domain-containing protein</fullName>
    </submittedName>
</protein>
<proteinExistence type="predicted"/>
<dbReference type="Gene3D" id="3.40.190.10">
    <property type="entry name" value="Periplasmic binding protein-like II"/>
    <property type="match status" value="2"/>
</dbReference>
<dbReference type="EMBL" id="CP119078">
    <property type="protein sequence ID" value="WED41954.1"/>
    <property type="molecule type" value="Genomic_DNA"/>
</dbReference>
<organism evidence="2 3">
    <name type="scientific">Legionella cardiaca</name>
    <dbReference type="NCBI Taxonomy" id="1071983"/>
    <lineage>
        <taxon>Bacteria</taxon>
        <taxon>Pseudomonadati</taxon>
        <taxon>Pseudomonadota</taxon>
        <taxon>Gammaproteobacteria</taxon>
        <taxon>Legionellales</taxon>
        <taxon>Legionellaceae</taxon>
        <taxon>Legionella</taxon>
    </lineage>
</organism>
<accession>A0ABY8ANC1</accession>
<feature type="domain" description="Solute-binding protein family 3/N-terminal" evidence="1">
    <location>
        <begin position="34"/>
        <end position="123"/>
    </location>
</feature>
<dbReference type="SUPFAM" id="SSF53850">
    <property type="entry name" value="Periplasmic binding protein-like II"/>
    <property type="match status" value="1"/>
</dbReference>
<evidence type="ECO:0000313" key="3">
    <source>
        <dbReference type="Proteomes" id="UP001222087"/>
    </source>
</evidence>
<dbReference type="Pfam" id="PF00497">
    <property type="entry name" value="SBP_bac_3"/>
    <property type="match status" value="1"/>
</dbReference>
<dbReference type="Proteomes" id="UP001222087">
    <property type="component" value="Chromosome"/>
</dbReference>
<gene>
    <name evidence="2" type="ORF">PXX05_08395</name>
</gene>